<dbReference type="NCBIfam" id="TIGR03174">
    <property type="entry name" value="cas_Csc3"/>
    <property type="match status" value="2"/>
</dbReference>
<gene>
    <name evidence="1" type="ordered locus">Cyan7822_5634</name>
</gene>
<dbReference type="Proteomes" id="UP000008206">
    <property type="component" value="Plasmid Cy782201"/>
</dbReference>
<evidence type="ECO:0000313" key="2">
    <source>
        <dbReference type="Proteomes" id="UP000008206"/>
    </source>
</evidence>
<proteinExistence type="predicted"/>
<dbReference type="RefSeq" id="WP_013334249.1">
    <property type="nucleotide sequence ID" value="NC_014533.1"/>
</dbReference>
<dbReference type="EMBL" id="CP002199">
    <property type="protein sequence ID" value="ADN17499.1"/>
    <property type="molecule type" value="Genomic_DNA"/>
</dbReference>
<dbReference type="InterPro" id="IPR017589">
    <property type="entry name" value="CRISPR-assoc_prot_Cas10d/Csc3"/>
</dbReference>
<keyword evidence="1" id="KW-0614">Plasmid</keyword>
<accession>E0UKL9</accession>
<geneLocation type="plasmid" evidence="1 2">
    <name>Cy782201</name>
</geneLocation>
<reference evidence="2" key="1">
    <citation type="journal article" date="2011" name="MBio">
        <title>Novel metabolic attributes of the genus Cyanothece, comprising a group of unicellular nitrogen-fixing Cyanobacteria.</title>
        <authorList>
            <person name="Bandyopadhyay A."/>
            <person name="Elvitigala T."/>
            <person name="Welsh E."/>
            <person name="Stockel J."/>
            <person name="Liberton M."/>
            <person name="Min H."/>
            <person name="Sherman L.A."/>
            <person name="Pakrasi H.B."/>
        </authorList>
    </citation>
    <scope>NUCLEOTIDE SEQUENCE [LARGE SCALE GENOMIC DNA]</scope>
    <source>
        <strain evidence="2">PCC 7822</strain>
        <plasmid evidence="2">Cy782201</plasmid>
    </source>
</reference>
<name>E0UKL9_GLOV7</name>
<dbReference type="OrthoDB" id="414891at2"/>
<organism evidence="1 2">
    <name type="scientific">Gloeothece verrucosa (strain PCC 7822)</name>
    <name type="common">Cyanothece sp. (strain PCC 7822)</name>
    <dbReference type="NCBI Taxonomy" id="497965"/>
    <lineage>
        <taxon>Bacteria</taxon>
        <taxon>Bacillati</taxon>
        <taxon>Cyanobacteriota</taxon>
        <taxon>Cyanophyceae</taxon>
        <taxon>Oscillatoriophycideae</taxon>
        <taxon>Chroococcales</taxon>
        <taxon>Aphanothecaceae</taxon>
        <taxon>Gloeothece</taxon>
        <taxon>Gloeothece verrucosa</taxon>
    </lineage>
</organism>
<dbReference type="KEGG" id="cyj:Cyan7822_5634"/>
<sequence>MLSLLKNLLLETLPEDTEPILRSYVEIVVPAMEKEFALISALGGSEDLHFKNLTQLGDRHAKEKAQRWSNRADQSLLVHVLNALLTAWNLLPYLHQPLSDLEKYLLCLGLTLHDYNKYCIGGGEESPHASDVEAILIICQELGEKLNFQSFWPDWKKYLSEIAYLAQNTQFKAGTNMISANYPPFKIPDHRRLQSPLRHLLAFGDLAVHLQDPAQIETETSGDRLREHLRALHIRKQLVYHRLRDTLGILTNVIHNATMLFTQELEWKPILFFAQGVVYLAPPNYQFPDISQLQEFIWQLISERLGGEMSTGRIGFKRDGKGLKVAPQTLELFSYAQLIKYLPDVIIANVANAKNPATPKRLEKLPLTDDEHKFLKKYSDLRADHLAEFIILAQREFFNNVPEYISWMLEALELSSKITPEQTQEQSGGVNYGWYRVAAYYVASHATLDSIHNKLIQIAENLSTWAEENHLFPQHQSPTREVFYSYLSQYLEIKSLTSQQPSFTDELTAYTLAKTKAAKQPICSLRSGEYLSEDQMDSVVLFKPQQYSNKNPLGGRKIKRGISKILSLEMLLRQACWSAVAGKLEEQNPIFLYIFPAYIYSPQMAAAIRTFTDEIKGVYLKKICQHWLQEGMDLNSLRSFPWLEIQEDEAAQFADKKYHSADLPFMATVYTTTRGNTVTEAWIEPAFLAVTLPFLLGVKVVATSSFIPLYNSDEEFLQSVLLDGVANFWHLLHLPSSLRIQDFSFALKRLLTTYSLHLSSRGVKGDPRWQDLIKTVRQTITDILNVFALANQGLRKDKRDHASLEEVYQYWQFAELLAQGNKTMEDKLKVTQKLVNEYRQFYQVGVNDSSHAILLPLTKALEVILSTPENWDDQELIDQGSGLIQAALERQDVYKRPLIKDKTIDYTTRQIQELEAIQTFMTTCVKELFGQMCKGDRALLQESRNRIKAGAEFAYRRLCLQEKTHKEETNS</sequence>
<evidence type="ECO:0000313" key="1">
    <source>
        <dbReference type="EMBL" id="ADN17499.1"/>
    </source>
</evidence>
<dbReference type="HOGENOM" id="CLU_280448_0_0_3"/>
<protein>
    <submittedName>
        <fullName evidence="1">CRISPR-associated protein Csc3</fullName>
    </submittedName>
</protein>
<dbReference type="AlphaFoldDB" id="E0UKL9"/>
<keyword evidence="2" id="KW-1185">Reference proteome</keyword>